<dbReference type="PROSITE" id="PS01031">
    <property type="entry name" value="SHSP"/>
    <property type="match status" value="1"/>
</dbReference>
<sequence precursor="true">MKKTLAIITLLASTTLSAHDPYHSNFFNHSMLNKNFWSDFHQQFQQFDHQINKLQHSGGNIQSKQYFDKNNNNYVVEIKALGFNKSDVNISNTQNTLTIKGYKKTSNKKNTHSESSFSHVLTLPMDGDTNNIVADLKNGILKVSIPKLKQPKPQSRKIHIQ</sequence>
<dbReference type="RefSeq" id="WP_158009527.1">
    <property type="nucleotide sequence ID" value="NZ_CAESAQ020000088.1"/>
</dbReference>
<protein>
    <submittedName>
        <fullName evidence="6">Heat shock protein Hsp20</fullName>
    </submittedName>
</protein>
<reference evidence="7 9" key="2">
    <citation type="submission" date="2020-05" db="EMBL/GenBank/DDBJ databases">
        <authorList>
            <person name="Petersen J."/>
            <person name="Sayavedra L."/>
        </authorList>
    </citation>
    <scope>NUCLEOTIDE SEQUENCE [LARGE SCALE GENOMIC DNA]</scope>
    <source>
        <strain evidence="7">B thermophilus SOXS</strain>
    </source>
</reference>
<name>A0A3G3IM83_9GAMM</name>
<evidence type="ECO:0000256" key="2">
    <source>
        <dbReference type="PROSITE-ProRule" id="PRU00285"/>
    </source>
</evidence>
<dbReference type="OrthoDB" id="9792695at2"/>
<dbReference type="Proteomes" id="UP000643672">
    <property type="component" value="Unassembled WGS sequence"/>
</dbReference>
<evidence type="ECO:0000256" key="1">
    <source>
        <dbReference type="ARBA" id="ARBA00023016"/>
    </source>
</evidence>
<reference evidence="6 8" key="1">
    <citation type="submission" date="2017-11" db="EMBL/GenBank/DDBJ databases">
        <title>Genome sequence of the bacterial symbiont EPR9N from a vent mussel Bathymodiolus thermophilus.</title>
        <authorList>
            <person name="Won Y.-J."/>
        </authorList>
    </citation>
    <scope>NUCLEOTIDE SEQUENCE [LARGE SCALE GENOMIC DNA]</scope>
    <source>
        <strain evidence="6 8">EPR9N</strain>
    </source>
</reference>
<feature type="domain" description="SHSP" evidence="5">
    <location>
        <begin position="56"/>
        <end position="161"/>
    </location>
</feature>
<keyword evidence="9" id="KW-1185">Reference proteome</keyword>
<dbReference type="InterPro" id="IPR002068">
    <property type="entry name" value="A-crystallin/Hsp20_dom"/>
</dbReference>
<feature type="chain" id="PRO_5044593478" evidence="4">
    <location>
        <begin position="19"/>
        <end position="161"/>
    </location>
</feature>
<dbReference type="InterPro" id="IPR008978">
    <property type="entry name" value="HSP20-like_chaperone"/>
</dbReference>
<proteinExistence type="inferred from homology"/>
<accession>A0A3G3IM83</accession>
<dbReference type="InterPro" id="IPR044587">
    <property type="entry name" value="HSP21-like"/>
</dbReference>
<dbReference type="CDD" id="cd06464">
    <property type="entry name" value="ACD_sHsps-like"/>
    <property type="match status" value="1"/>
</dbReference>
<feature type="signal peptide" evidence="4">
    <location>
        <begin position="1"/>
        <end position="18"/>
    </location>
</feature>
<evidence type="ECO:0000259" key="5">
    <source>
        <dbReference type="PROSITE" id="PS01031"/>
    </source>
</evidence>
<dbReference type="EMBL" id="CAESAQ020000088">
    <property type="protein sequence ID" value="CAB5505169.1"/>
    <property type="molecule type" value="Genomic_DNA"/>
</dbReference>
<dbReference type="KEGG" id="bthg:MS2017_1260"/>
<dbReference type="PANTHER" id="PTHR46733:SF4">
    <property type="entry name" value="HEAT SHOCK PROTEIN 21, CHLOROPLASTIC"/>
    <property type="match status" value="1"/>
</dbReference>
<evidence type="ECO:0000313" key="7">
    <source>
        <dbReference type="EMBL" id="CAB5505169.1"/>
    </source>
</evidence>
<dbReference type="AlphaFoldDB" id="A0A3G3IM83"/>
<evidence type="ECO:0000313" key="6">
    <source>
        <dbReference type="EMBL" id="AYQ56957.1"/>
    </source>
</evidence>
<evidence type="ECO:0000256" key="4">
    <source>
        <dbReference type="SAM" id="SignalP"/>
    </source>
</evidence>
<dbReference type="PANTHER" id="PTHR46733">
    <property type="entry name" value="26.5 KDA HEAT SHOCK PROTEIN, MITOCHONDRIAL"/>
    <property type="match status" value="1"/>
</dbReference>
<evidence type="ECO:0000256" key="3">
    <source>
        <dbReference type="RuleBase" id="RU003616"/>
    </source>
</evidence>
<gene>
    <name evidence="6" type="ORF">MS2017_1260</name>
    <name evidence="7" type="ORF">THERMOS_2079</name>
</gene>
<comment type="similarity">
    <text evidence="2 3">Belongs to the small heat shock protein (HSP20) family.</text>
</comment>
<evidence type="ECO:0000313" key="8">
    <source>
        <dbReference type="Proteomes" id="UP000278334"/>
    </source>
</evidence>
<dbReference type="EMBL" id="CP024634">
    <property type="protein sequence ID" value="AYQ56957.1"/>
    <property type="molecule type" value="Genomic_DNA"/>
</dbReference>
<dbReference type="GO" id="GO:0009408">
    <property type="term" value="P:response to heat"/>
    <property type="evidence" value="ECO:0007669"/>
    <property type="project" value="InterPro"/>
</dbReference>
<dbReference type="Proteomes" id="UP000278334">
    <property type="component" value="Chromosome"/>
</dbReference>
<evidence type="ECO:0000313" key="9">
    <source>
        <dbReference type="Proteomes" id="UP000643672"/>
    </source>
</evidence>
<dbReference type="SUPFAM" id="SSF49764">
    <property type="entry name" value="HSP20-like chaperones"/>
    <property type="match status" value="1"/>
</dbReference>
<keyword evidence="1 6" id="KW-0346">Stress response</keyword>
<keyword evidence="4" id="KW-0732">Signal</keyword>
<dbReference type="Pfam" id="PF00011">
    <property type="entry name" value="HSP20"/>
    <property type="match status" value="1"/>
</dbReference>
<dbReference type="Gene3D" id="2.60.40.790">
    <property type="match status" value="1"/>
</dbReference>
<organism evidence="6 8">
    <name type="scientific">Bathymodiolus thermophilus thioautotrophic gill symbiont</name>
    <dbReference type="NCBI Taxonomy" id="2360"/>
    <lineage>
        <taxon>Bacteria</taxon>
        <taxon>Pseudomonadati</taxon>
        <taxon>Pseudomonadota</taxon>
        <taxon>Gammaproteobacteria</taxon>
        <taxon>sulfur-oxidizing symbionts</taxon>
    </lineage>
</organism>